<keyword evidence="3" id="KW-1185">Reference proteome</keyword>
<dbReference type="CDD" id="cd05243">
    <property type="entry name" value="SDR_a5"/>
    <property type="match status" value="1"/>
</dbReference>
<evidence type="ECO:0000313" key="2">
    <source>
        <dbReference type="EMBL" id="NYE74831.1"/>
    </source>
</evidence>
<feature type="domain" description="NAD(P)-binding" evidence="1">
    <location>
        <begin position="7"/>
        <end position="189"/>
    </location>
</feature>
<dbReference type="InterPro" id="IPR036291">
    <property type="entry name" value="NAD(P)-bd_dom_sf"/>
</dbReference>
<dbReference type="InterPro" id="IPR016040">
    <property type="entry name" value="NAD(P)-bd_dom"/>
</dbReference>
<comment type="caution">
    <text evidence="2">The sequence shown here is derived from an EMBL/GenBank/DDBJ whole genome shotgun (WGS) entry which is preliminary data.</text>
</comment>
<dbReference type="AlphaFoldDB" id="A0A7Y9IDB1"/>
<dbReference type="Pfam" id="PF13460">
    <property type="entry name" value="NAD_binding_10"/>
    <property type="match status" value="1"/>
</dbReference>
<protein>
    <submittedName>
        <fullName evidence="2">Uncharacterized protein YbjT (DUF2867 family)</fullName>
    </submittedName>
</protein>
<gene>
    <name evidence="2" type="ORF">BKA15_006160</name>
</gene>
<dbReference type="PANTHER" id="PTHR15020:SF50">
    <property type="entry name" value="UPF0659 PROTEIN YMR090W"/>
    <property type="match status" value="1"/>
</dbReference>
<organism evidence="2 3">
    <name type="scientific">Microlunatus parietis</name>
    <dbReference type="NCBI Taxonomy" id="682979"/>
    <lineage>
        <taxon>Bacteria</taxon>
        <taxon>Bacillati</taxon>
        <taxon>Actinomycetota</taxon>
        <taxon>Actinomycetes</taxon>
        <taxon>Propionibacteriales</taxon>
        <taxon>Propionibacteriaceae</taxon>
        <taxon>Microlunatus</taxon>
    </lineage>
</organism>
<name>A0A7Y9IDB1_9ACTN</name>
<proteinExistence type="predicted"/>
<dbReference type="Gene3D" id="3.40.50.720">
    <property type="entry name" value="NAD(P)-binding Rossmann-like Domain"/>
    <property type="match status" value="1"/>
</dbReference>
<dbReference type="Proteomes" id="UP000569914">
    <property type="component" value="Unassembled WGS sequence"/>
</dbReference>
<dbReference type="PANTHER" id="PTHR15020">
    <property type="entry name" value="FLAVIN REDUCTASE-RELATED"/>
    <property type="match status" value="1"/>
</dbReference>
<dbReference type="SUPFAM" id="SSF51735">
    <property type="entry name" value="NAD(P)-binding Rossmann-fold domains"/>
    <property type="match status" value="1"/>
</dbReference>
<reference evidence="2 3" key="1">
    <citation type="submission" date="2020-07" db="EMBL/GenBank/DDBJ databases">
        <title>Sequencing the genomes of 1000 actinobacteria strains.</title>
        <authorList>
            <person name="Klenk H.-P."/>
        </authorList>
    </citation>
    <scope>NUCLEOTIDE SEQUENCE [LARGE SCALE GENOMIC DNA]</scope>
    <source>
        <strain evidence="2 3">DSM 22083</strain>
    </source>
</reference>
<evidence type="ECO:0000313" key="3">
    <source>
        <dbReference type="Proteomes" id="UP000569914"/>
    </source>
</evidence>
<sequence>MRIVIAGGHGKIALIMIERLAAAGHEAIGIIRKSEQSADLVALGGIPLVLDLEAIGPDELGRDLAGADAVVFAAGAGPGSGAARKLTVDRDGAILLAEAAERAGIRRYVMISAHRTDDFDAESDDVFQIYLKAKSEADADLRGRDLDWTIVRPGGLTDEPGSGLVTLAEQTERGQVPRADVAAVITELLITGHGVRRQLELITGPTPVAEAVAAI</sequence>
<dbReference type="RefSeq" id="WP_179757418.1">
    <property type="nucleotide sequence ID" value="NZ_JACCBU010000001.1"/>
</dbReference>
<accession>A0A7Y9IDB1</accession>
<dbReference type="EMBL" id="JACCBU010000001">
    <property type="protein sequence ID" value="NYE74831.1"/>
    <property type="molecule type" value="Genomic_DNA"/>
</dbReference>
<evidence type="ECO:0000259" key="1">
    <source>
        <dbReference type="Pfam" id="PF13460"/>
    </source>
</evidence>